<sequence>MYFDGLIIAAATEGEYDEILLGPALTERLFCDYSCKPVAVGRRTRRDWFLTIANQSEISPGNLPAPPSTTQRSICDTEGSETQVEDHAQLEDESITVQQNSPPTSLSIIGDPPQHQIETPLPHGCVHLLQGRTNQSSLHPDEKQI</sequence>
<proteinExistence type="predicted"/>
<dbReference type="Proteomes" id="UP001458880">
    <property type="component" value="Unassembled WGS sequence"/>
</dbReference>
<accession>A0AAW1MJQ2</accession>
<protein>
    <submittedName>
        <fullName evidence="1">Uncharacterized protein</fullName>
    </submittedName>
</protein>
<name>A0AAW1MJQ2_POPJA</name>
<comment type="caution">
    <text evidence="1">The sequence shown here is derived from an EMBL/GenBank/DDBJ whole genome shotgun (WGS) entry which is preliminary data.</text>
</comment>
<gene>
    <name evidence="1" type="ORF">QE152_g6147</name>
</gene>
<dbReference type="AlphaFoldDB" id="A0AAW1MJQ2"/>
<evidence type="ECO:0000313" key="1">
    <source>
        <dbReference type="EMBL" id="KAK9746384.1"/>
    </source>
</evidence>
<keyword evidence="2" id="KW-1185">Reference proteome</keyword>
<reference evidence="1 2" key="1">
    <citation type="journal article" date="2024" name="BMC Genomics">
        <title>De novo assembly and annotation of Popillia japonica's genome with initial clues to its potential as an invasive pest.</title>
        <authorList>
            <person name="Cucini C."/>
            <person name="Boschi S."/>
            <person name="Funari R."/>
            <person name="Cardaioli E."/>
            <person name="Iannotti N."/>
            <person name="Marturano G."/>
            <person name="Paoli F."/>
            <person name="Bruttini M."/>
            <person name="Carapelli A."/>
            <person name="Frati F."/>
            <person name="Nardi F."/>
        </authorList>
    </citation>
    <scope>NUCLEOTIDE SEQUENCE [LARGE SCALE GENOMIC DNA]</scope>
    <source>
        <strain evidence="1">DMR45628</strain>
    </source>
</reference>
<evidence type="ECO:0000313" key="2">
    <source>
        <dbReference type="Proteomes" id="UP001458880"/>
    </source>
</evidence>
<organism evidence="1 2">
    <name type="scientific">Popillia japonica</name>
    <name type="common">Japanese beetle</name>
    <dbReference type="NCBI Taxonomy" id="7064"/>
    <lineage>
        <taxon>Eukaryota</taxon>
        <taxon>Metazoa</taxon>
        <taxon>Ecdysozoa</taxon>
        <taxon>Arthropoda</taxon>
        <taxon>Hexapoda</taxon>
        <taxon>Insecta</taxon>
        <taxon>Pterygota</taxon>
        <taxon>Neoptera</taxon>
        <taxon>Endopterygota</taxon>
        <taxon>Coleoptera</taxon>
        <taxon>Polyphaga</taxon>
        <taxon>Scarabaeiformia</taxon>
        <taxon>Scarabaeidae</taxon>
        <taxon>Rutelinae</taxon>
        <taxon>Popillia</taxon>
    </lineage>
</organism>
<dbReference type="EMBL" id="JASPKY010000040">
    <property type="protein sequence ID" value="KAK9746384.1"/>
    <property type="molecule type" value="Genomic_DNA"/>
</dbReference>